<name>A0A5J9TPT7_9POAL</name>
<dbReference type="GO" id="GO:0016747">
    <property type="term" value="F:acyltransferase activity, transferring groups other than amino-acyl groups"/>
    <property type="evidence" value="ECO:0007669"/>
    <property type="project" value="UniProtKB-ARBA"/>
</dbReference>
<evidence type="ECO:0000256" key="1">
    <source>
        <dbReference type="ARBA" id="ARBA00022679"/>
    </source>
</evidence>
<organism evidence="3 4">
    <name type="scientific">Eragrostis curvula</name>
    <name type="common">weeping love grass</name>
    <dbReference type="NCBI Taxonomy" id="38414"/>
    <lineage>
        <taxon>Eukaryota</taxon>
        <taxon>Viridiplantae</taxon>
        <taxon>Streptophyta</taxon>
        <taxon>Embryophyta</taxon>
        <taxon>Tracheophyta</taxon>
        <taxon>Spermatophyta</taxon>
        <taxon>Magnoliopsida</taxon>
        <taxon>Liliopsida</taxon>
        <taxon>Poales</taxon>
        <taxon>Poaceae</taxon>
        <taxon>PACMAD clade</taxon>
        <taxon>Chloridoideae</taxon>
        <taxon>Eragrostideae</taxon>
        <taxon>Eragrostidinae</taxon>
        <taxon>Eragrostis</taxon>
    </lineage>
</organism>
<keyword evidence="4" id="KW-1185">Reference proteome</keyword>
<dbReference type="EMBL" id="RWGY01000039">
    <property type="protein sequence ID" value="TVU12661.1"/>
    <property type="molecule type" value="Genomic_DNA"/>
</dbReference>
<dbReference type="InterPro" id="IPR023213">
    <property type="entry name" value="CAT-like_dom_sf"/>
</dbReference>
<gene>
    <name evidence="3" type="ORF">EJB05_46312</name>
</gene>
<sequence>MGSRARVVNVTHVHPATNASDPSPLYHGEYKLSFMDLFHIARLPMQRLFFFDGPNLPPSPSMVSTLQSSLAHTLSVFLPLAGKLAFRASSGDVVIDCSPAGVASGVKFVEAEFSGSAADMRRLATDEEHDAEAFAQLVPELEAAQLPCSVLAVQVTRPSGGGAGAVAVGVAILHAVADGHAVWQFMKAWATAAREGSLAAAGLPPPTFDRSGVRHPKGDELIGMFVRLFAPAMPMLRSPSPASTLDTTQQSSRTFVLRANEIQTLKQQILQQMRALTGSKPSKPPSTYVAISCLIWTSLVRAKPVTQDEADEDIDTYFLVSADCQRRLRPPLGDGFFGNCVKACFARARDGDLRDEAGGLAHAASAIQEAISEYLDELGDDPLSDIERCMAVHRGIPRGRLARVGSSNRFMAYETDFGWGAPTRVELVSRVETDLVTLLGAREKGAVQVSVVLDRAAMEAFAACLVVPTSTSLEAGGE</sequence>
<protein>
    <submittedName>
        <fullName evidence="3">Uncharacterized protein</fullName>
    </submittedName>
</protein>
<dbReference type="PANTHER" id="PTHR31625">
    <property type="match status" value="1"/>
</dbReference>
<dbReference type="Gramene" id="TVU12661">
    <property type="protein sequence ID" value="TVU12661"/>
    <property type="gene ID" value="EJB05_46312"/>
</dbReference>
<evidence type="ECO:0000313" key="4">
    <source>
        <dbReference type="Proteomes" id="UP000324897"/>
    </source>
</evidence>
<dbReference type="InterPro" id="IPR051504">
    <property type="entry name" value="Plant_metabolite_acyltrans"/>
</dbReference>
<proteinExistence type="predicted"/>
<evidence type="ECO:0000313" key="3">
    <source>
        <dbReference type="EMBL" id="TVU12661.1"/>
    </source>
</evidence>
<comment type="caution">
    <text evidence="3">The sequence shown here is derived from an EMBL/GenBank/DDBJ whole genome shotgun (WGS) entry which is preliminary data.</text>
</comment>
<keyword evidence="1" id="KW-0808">Transferase</keyword>
<feature type="non-terminal residue" evidence="3">
    <location>
        <position position="1"/>
    </location>
</feature>
<dbReference type="Pfam" id="PF02458">
    <property type="entry name" value="Transferase"/>
    <property type="match status" value="1"/>
</dbReference>
<evidence type="ECO:0000256" key="2">
    <source>
        <dbReference type="ARBA" id="ARBA00023315"/>
    </source>
</evidence>
<accession>A0A5J9TPT7</accession>
<dbReference type="AlphaFoldDB" id="A0A5J9TPT7"/>
<reference evidence="3 4" key="1">
    <citation type="journal article" date="2019" name="Sci. Rep.">
        <title>A high-quality genome of Eragrostis curvula grass provides insights into Poaceae evolution and supports new strategies to enhance forage quality.</title>
        <authorList>
            <person name="Carballo J."/>
            <person name="Santos B.A.C.M."/>
            <person name="Zappacosta D."/>
            <person name="Garbus I."/>
            <person name="Selva J.P."/>
            <person name="Gallo C.A."/>
            <person name="Diaz A."/>
            <person name="Albertini E."/>
            <person name="Caccamo M."/>
            <person name="Echenique V."/>
        </authorList>
    </citation>
    <scope>NUCLEOTIDE SEQUENCE [LARGE SCALE GENOMIC DNA]</scope>
    <source>
        <strain evidence="4">cv. Victoria</strain>
        <tissue evidence="3">Leaf</tissue>
    </source>
</reference>
<keyword evidence="2" id="KW-0012">Acyltransferase</keyword>
<dbReference type="OrthoDB" id="679112at2759"/>
<dbReference type="Proteomes" id="UP000324897">
    <property type="component" value="Chromosome 3"/>
</dbReference>
<dbReference type="Gene3D" id="3.30.559.10">
    <property type="entry name" value="Chloramphenicol acetyltransferase-like domain"/>
    <property type="match status" value="2"/>
</dbReference>